<feature type="transmembrane region" description="Helical" evidence="7">
    <location>
        <begin position="142"/>
        <end position="160"/>
    </location>
</feature>
<dbReference type="PANTHER" id="PTHR42865:SF7">
    <property type="entry name" value="PROTON_GLUTAMATE-ASPARTATE SYMPORTER"/>
    <property type="match status" value="1"/>
</dbReference>
<dbReference type="PANTHER" id="PTHR42865">
    <property type="entry name" value="PROTON/GLUTAMATE-ASPARTATE SYMPORTER"/>
    <property type="match status" value="1"/>
</dbReference>
<feature type="transmembrane region" description="Helical" evidence="7">
    <location>
        <begin position="217"/>
        <end position="239"/>
    </location>
</feature>
<evidence type="ECO:0000256" key="2">
    <source>
        <dbReference type="ARBA" id="ARBA00022448"/>
    </source>
</evidence>
<dbReference type="AlphaFoldDB" id="A0A1M6VWM9"/>
<dbReference type="Pfam" id="PF00375">
    <property type="entry name" value="SDF"/>
    <property type="match status" value="1"/>
</dbReference>
<feature type="transmembrane region" description="Helical" evidence="7">
    <location>
        <begin position="181"/>
        <end position="205"/>
    </location>
</feature>
<dbReference type="Proteomes" id="UP000184386">
    <property type="component" value="Unassembled WGS sequence"/>
</dbReference>
<feature type="transmembrane region" description="Helical" evidence="7">
    <location>
        <begin position="294"/>
        <end position="315"/>
    </location>
</feature>
<evidence type="ECO:0000256" key="6">
    <source>
        <dbReference type="ARBA" id="ARBA00023136"/>
    </source>
</evidence>
<feature type="transmembrane region" description="Helical" evidence="7">
    <location>
        <begin position="75"/>
        <end position="100"/>
    </location>
</feature>
<feature type="transmembrane region" description="Helical" evidence="7">
    <location>
        <begin position="41"/>
        <end position="63"/>
    </location>
</feature>
<dbReference type="OrthoDB" id="9768885at2"/>
<sequence>MSGVLKNYRFSLILLAGVLVGAVLGIILGPKASVFQPFANIFLNIVFCIIIPLVFVSISNSIAGMANLRKLGKTLSVLVGVIVATGLISSFLALLTVFIFNPSQGATLDLSTSFDASTTNTAIQFDSILTVSSFTDLLSLSHMLPLIIFSILTGVAVGMAGEEGVPVANLLKSATAVIGKFVQIIMYYAPVGIACYFASLIGSMGTQVIGSIVRLSIIYSVFCVLYVVIFHSCTAFVGGGKEGLKRYWKHIWLPMATAAGTCSSSASMPANIVAAENMGIPKETRNLVIPLAGLIHKDGVVIVQIMKIVFLFGALGLDFTASDAAKAVLVALISGMIVGTIPSGGFIGEMFICTTFGLPIEAVPILVIMGTITDPFCTTTSVTSQPAIAMVVAKLTEGKKWINTTLGMKGEEVNAN</sequence>
<evidence type="ECO:0000256" key="5">
    <source>
        <dbReference type="ARBA" id="ARBA00022989"/>
    </source>
</evidence>
<keyword evidence="2" id="KW-0813">Transport</keyword>
<evidence type="ECO:0000256" key="4">
    <source>
        <dbReference type="ARBA" id="ARBA00022692"/>
    </source>
</evidence>
<organism evidence="8 9">
    <name type="scientific">Anaerocolumna jejuensis DSM 15929</name>
    <dbReference type="NCBI Taxonomy" id="1121322"/>
    <lineage>
        <taxon>Bacteria</taxon>
        <taxon>Bacillati</taxon>
        <taxon>Bacillota</taxon>
        <taxon>Clostridia</taxon>
        <taxon>Lachnospirales</taxon>
        <taxon>Lachnospiraceae</taxon>
        <taxon>Anaerocolumna</taxon>
    </lineage>
</organism>
<accession>A0A1M6VWM9</accession>
<evidence type="ECO:0000313" key="8">
    <source>
        <dbReference type="EMBL" id="SHK85725.1"/>
    </source>
</evidence>
<dbReference type="SUPFAM" id="SSF118215">
    <property type="entry name" value="Proton glutamate symport protein"/>
    <property type="match status" value="1"/>
</dbReference>
<feature type="transmembrane region" description="Helical" evidence="7">
    <location>
        <begin position="327"/>
        <end position="347"/>
    </location>
</feature>
<evidence type="ECO:0000313" key="9">
    <source>
        <dbReference type="Proteomes" id="UP000184386"/>
    </source>
</evidence>
<keyword evidence="5 7" id="KW-1133">Transmembrane helix</keyword>
<evidence type="ECO:0000256" key="1">
    <source>
        <dbReference type="ARBA" id="ARBA00004651"/>
    </source>
</evidence>
<dbReference type="EMBL" id="FRAC01000018">
    <property type="protein sequence ID" value="SHK85725.1"/>
    <property type="molecule type" value="Genomic_DNA"/>
</dbReference>
<dbReference type="InterPro" id="IPR001991">
    <property type="entry name" value="Na-dicarboxylate_symporter"/>
</dbReference>
<keyword evidence="3" id="KW-1003">Cell membrane</keyword>
<dbReference type="GO" id="GO:0006835">
    <property type="term" value="P:dicarboxylic acid transport"/>
    <property type="evidence" value="ECO:0007669"/>
    <property type="project" value="TreeGrafter"/>
</dbReference>
<keyword evidence="4 7" id="KW-0812">Transmembrane</keyword>
<keyword evidence="9" id="KW-1185">Reference proteome</keyword>
<dbReference type="InterPro" id="IPR036458">
    <property type="entry name" value="Na:dicarbo_symporter_sf"/>
</dbReference>
<evidence type="ECO:0000256" key="7">
    <source>
        <dbReference type="SAM" id="Phobius"/>
    </source>
</evidence>
<dbReference type="STRING" id="1121322.SAMN02745136_03534"/>
<reference evidence="8 9" key="1">
    <citation type="submission" date="2016-11" db="EMBL/GenBank/DDBJ databases">
        <authorList>
            <person name="Jaros S."/>
            <person name="Januszkiewicz K."/>
            <person name="Wedrychowicz H."/>
        </authorList>
    </citation>
    <scope>NUCLEOTIDE SEQUENCE [LARGE SCALE GENOMIC DNA]</scope>
    <source>
        <strain evidence="8 9">DSM 15929</strain>
    </source>
</reference>
<dbReference type="Gene3D" id="1.10.3860.10">
    <property type="entry name" value="Sodium:dicarboxylate symporter"/>
    <property type="match status" value="1"/>
</dbReference>
<dbReference type="GO" id="GO:0005886">
    <property type="term" value="C:plasma membrane"/>
    <property type="evidence" value="ECO:0007669"/>
    <property type="project" value="UniProtKB-SubCell"/>
</dbReference>
<name>A0A1M6VWM9_9FIRM</name>
<gene>
    <name evidence="8" type="ORF">SAMN02745136_03534</name>
</gene>
<proteinExistence type="predicted"/>
<dbReference type="RefSeq" id="WP_073278168.1">
    <property type="nucleotide sequence ID" value="NZ_FRAC01000018.1"/>
</dbReference>
<dbReference type="PRINTS" id="PR00173">
    <property type="entry name" value="EDTRNSPORT"/>
</dbReference>
<dbReference type="GO" id="GO:0015293">
    <property type="term" value="F:symporter activity"/>
    <property type="evidence" value="ECO:0007669"/>
    <property type="project" value="UniProtKB-KW"/>
</dbReference>
<keyword evidence="6 7" id="KW-0472">Membrane</keyword>
<feature type="transmembrane region" description="Helical" evidence="7">
    <location>
        <begin position="12"/>
        <end position="29"/>
    </location>
</feature>
<comment type="subcellular location">
    <subcellularLocation>
        <location evidence="1">Cell membrane</location>
        <topology evidence="1">Multi-pass membrane protein</topology>
    </subcellularLocation>
</comment>
<evidence type="ECO:0000256" key="3">
    <source>
        <dbReference type="ARBA" id="ARBA00022475"/>
    </source>
</evidence>
<protein>
    <submittedName>
        <fullName evidence="8">Na+/H+-dicarboxylate symporter</fullName>
    </submittedName>
</protein>